<evidence type="ECO:0000313" key="2">
    <source>
        <dbReference type="EMBL" id="CAF1321364.1"/>
    </source>
</evidence>
<organism evidence="3 4">
    <name type="scientific">Didymodactylos carnosus</name>
    <dbReference type="NCBI Taxonomy" id="1234261"/>
    <lineage>
        <taxon>Eukaryota</taxon>
        <taxon>Metazoa</taxon>
        <taxon>Spiralia</taxon>
        <taxon>Gnathifera</taxon>
        <taxon>Rotifera</taxon>
        <taxon>Eurotatoria</taxon>
        <taxon>Bdelloidea</taxon>
        <taxon>Philodinida</taxon>
        <taxon>Philodinidae</taxon>
        <taxon>Didymodactylos</taxon>
    </lineage>
</organism>
<dbReference type="Proteomes" id="UP000677228">
    <property type="component" value="Unassembled WGS sequence"/>
</dbReference>
<dbReference type="AlphaFoldDB" id="A0A8S2QTM8"/>
<accession>A0A8S2QTM8</accession>
<gene>
    <name evidence="2" type="ORF">OVA965_LOCUS29452</name>
    <name evidence="3" type="ORF">TMI583_LOCUS30225</name>
</gene>
<feature type="non-terminal residue" evidence="3">
    <location>
        <position position="1"/>
    </location>
</feature>
<feature type="compositionally biased region" description="Polar residues" evidence="1">
    <location>
        <begin position="1"/>
        <end position="23"/>
    </location>
</feature>
<evidence type="ECO:0000313" key="4">
    <source>
        <dbReference type="Proteomes" id="UP000682733"/>
    </source>
</evidence>
<evidence type="ECO:0000256" key="1">
    <source>
        <dbReference type="SAM" id="MobiDB-lite"/>
    </source>
</evidence>
<feature type="non-terminal residue" evidence="3">
    <location>
        <position position="375"/>
    </location>
</feature>
<dbReference type="EMBL" id="CAJNOK010020747">
    <property type="protein sequence ID" value="CAF1321364.1"/>
    <property type="molecule type" value="Genomic_DNA"/>
</dbReference>
<evidence type="ECO:0000313" key="3">
    <source>
        <dbReference type="EMBL" id="CAF4131400.1"/>
    </source>
</evidence>
<sequence length="375" mass="44305">EGKQSPSIKENVKNQSINSTFNNDELEQQLLKHTDDGFDITTDEEEAEQQEQWHKMTRINKIATHSSPSRVSLISLSSNDKENTSLLIELDQTKVHDLSVVDDEQQKNRNEELQFIEYHQIALDILQKHSIDHNYLKEIHTHPNLMKFLINPDPLTMGNRASYNDIHEFVTQHLNSDPESGLYKFICRRVSQQLVVVHGRIIRRINRNARHVYRTNLKARELYSKISTLKERINHEISKRYKNHPYLKYLLTDQEFNSIIEFLSDTDDNSFFKRAPVTEIYLFIRKYINNSNISEMSRKISRILQSIHQSLLRFTSKDEYKKSKRTIIVSKKSTKKVKSTDKKVDMLFISNYIDKVSWKYSRLAKILEDDTVIDY</sequence>
<dbReference type="Proteomes" id="UP000682733">
    <property type="component" value="Unassembled WGS sequence"/>
</dbReference>
<protein>
    <submittedName>
        <fullName evidence="3">Uncharacterized protein</fullName>
    </submittedName>
</protein>
<reference evidence="3" key="1">
    <citation type="submission" date="2021-02" db="EMBL/GenBank/DDBJ databases">
        <authorList>
            <person name="Nowell W R."/>
        </authorList>
    </citation>
    <scope>NUCLEOTIDE SEQUENCE</scope>
</reference>
<comment type="caution">
    <text evidence="3">The sequence shown here is derived from an EMBL/GenBank/DDBJ whole genome shotgun (WGS) entry which is preliminary data.</text>
</comment>
<dbReference type="EMBL" id="CAJOBA010042351">
    <property type="protein sequence ID" value="CAF4131400.1"/>
    <property type="molecule type" value="Genomic_DNA"/>
</dbReference>
<feature type="region of interest" description="Disordered" evidence="1">
    <location>
        <begin position="1"/>
        <end position="34"/>
    </location>
</feature>
<name>A0A8S2QTM8_9BILA</name>
<proteinExistence type="predicted"/>